<dbReference type="Proteomes" id="UP000789342">
    <property type="component" value="Unassembled WGS sequence"/>
</dbReference>
<comment type="caution">
    <text evidence="3">The sequence shown here is derived from an EMBL/GenBank/DDBJ whole genome shotgun (WGS) entry which is preliminary data.</text>
</comment>
<feature type="transmembrane region" description="Helical" evidence="1">
    <location>
        <begin position="72"/>
        <end position="91"/>
    </location>
</feature>
<dbReference type="Pfam" id="PF01764">
    <property type="entry name" value="Lipase_3"/>
    <property type="match status" value="1"/>
</dbReference>
<dbReference type="PANTHER" id="PTHR45856">
    <property type="entry name" value="ALPHA/BETA-HYDROLASES SUPERFAMILY PROTEIN"/>
    <property type="match status" value="1"/>
</dbReference>
<accession>A0A9N8W8K3</accession>
<feature type="domain" description="Fungal lipase-type" evidence="2">
    <location>
        <begin position="253"/>
        <end position="424"/>
    </location>
</feature>
<reference evidence="3" key="1">
    <citation type="submission" date="2021-06" db="EMBL/GenBank/DDBJ databases">
        <authorList>
            <person name="Kallberg Y."/>
            <person name="Tangrot J."/>
            <person name="Rosling A."/>
        </authorList>
    </citation>
    <scope>NUCLEOTIDE SEQUENCE</scope>
    <source>
        <strain evidence="3">CL551</strain>
    </source>
</reference>
<dbReference type="InterPro" id="IPR051218">
    <property type="entry name" value="Sec_MonoDiacylglyc_Lipase"/>
</dbReference>
<protein>
    <submittedName>
        <fullName evidence="3">14842_t:CDS:1</fullName>
    </submittedName>
</protein>
<keyword evidence="1" id="KW-1133">Transmembrane helix</keyword>
<dbReference type="GO" id="GO:0006629">
    <property type="term" value="P:lipid metabolic process"/>
    <property type="evidence" value="ECO:0007669"/>
    <property type="project" value="InterPro"/>
</dbReference>
<dbReference type="EMBL" id="CAJVPV010000948">
    <property type="protein sequence ID" value="CAG8480704.1"/>
    <property type="molecule type" value="Genomic_DNA"/>
</dbReference>
<name>A0A9N8W8K3_9GLOM</name>
<keyword evidence="1" id="KW-0812">Transmembrane</keyword>
<proteinExistence type="predicted"/>
<gene>
    <name evidence="3" type="ORF">AMORRO_LOCUS2293</name>
</gene>
<dbReference type="PANTHER" id="PTHR45856:SF24">
    <property type="entry name" value="FUNGAL LIPASE-LIKE DOMAIN-CONTAINING PROTEIN"/>
    <property type="match status" value="1"/>
</dbReference>
<evidence type="ECO:0000256" key="1">
    <source>
        <dbReference type="SAM" id="Phobius"/>
    </source>
</evidence>
<dbReference type="CDD" id="cd00519">
    <property type="entry name" value="Lipase_3"/>
    <property type="match status" value="1"/>
</dbReference>
<dbReference type="AlphaFoldDB" id="A0A9N8W8K3"/>
<dbReference type="OrthoDB" id="426718at2759"/>
<sequence length="564" mass="65863">MTSDYETDRFEGEVPVEYRCYFMDIATIPPPKIHPTSVLSPSAVFISYIWKVFTHTFFTLSTNLLMPFNQPLNFLAIVVLYPLSIVLILPIDILLRIVNFFKIGENIKFYDDDTWQQITRPGLSLQNIRKRGIRSLSEPPPTLEDLELNQSSTYSPIFNLDMAETLLFLSAITYHRDPDPLYKAYEIIQEQGFDYEKVDLKEIQSLVDKSVEKISDYANEWDLNFQPLSELGSLCNHFSGMFWPKDQRHNFIVVVFKGTTLTNFTEWLSDFLFTRVDARDFLFGELHSGFYSALFPDDNYTTSRVYGSYPSRRMVEAIRGKADEIAAFNRKNAGDEDFKPVNVWVTGHSLGAALAQVFYARLVKTDDSLGPNAVLRDAFAFAAPSVGDNDFFVGFNGTLNERIYETRTLWRVIDDNDIVPTLPWRHPYPGIRQYLKKNDVLNYFHIGDSVKFFQYDRKPESKRDILGNVKDVSSIRKKISWKDLKHRQHRLRLRSCMPRSSKLREYVGFWIPRGGKNDYNIKMYGPLESLLPNFFRNHIPYRYFSAMERARHYFENYDKNTEDM</sequence>
<dbReference type="SUPFAM" id="SSF53474">
    <property type="entry name" value="alpha/beta-Hydrolases"/>
    <property type="match status" value="1"/>
</dbReference>
<keyword evidence="4" id="KW-1185">Reference proteome</keyword>
<evidence type="ECO:0000259" key="2">
    <source>
        <dbReference type="Pfam" id="PF01764"/>
    </source>
</evidence>
<feature type="transmembrane region" description="Helical" evidence="1">
    <location>
        <begin position="38"/>
        <end position="60"/>
    </location>
</feature>
<evidence type="ECO:0000313" key="3">
    <source>
        <dbReference type="EMBL" id="CAG8480704.1"/>
    </source>
</evidence>
<keyword evidence="1" id="KW-0472">Membrane</keyword>
<dbReference type="Gene3D" id="3.40.50.1820">
    <property type="entry name" value="alpha/beta hydrolase"/>
    <property type="match status" value="1"/>
</dbReference>
<dbReference type="InterPro" id="IPR002921">
    <property type="entry name" value="Fungal_lipase-type"/>
</dbReference>
<dbReference type="InterPro" id="IPR029058">
    <property type="entry name" value="AB_hydrolase_fold"/>
</dbReference>
<organism evidence="3 4">
    <name type="scientific">Acaulospora morrowiae</name>
    <dbReference type="NCBI Taxonomy" id="94023"/>
    <lineage>
        <taxon>Eukaryota</taxon>
        <taxon>Fungi</taxon>
        <taxon>Fungi incertae sedis</taxon>
        <taxon>Mucoromycota</taxon>
        <taxon>Glomeromycotina</taxon>
        <taxon>Glomeromycetes</taxon>
        <taxon>Diversisporales</taxon>
        <taxon>Acaulosporaceae</taxon>
        <taxon>Acaulospora</taxon>
    </lineage>
</organism>
<evidence type="ECO:0000313" key="4">
    <source>
        <dbReference type="Proteomes" id="UP000789342"/>
    </source>
</evidence>